<dbReference type="GO" id="GO:0000727">
    <property type="term" value="P:double-strand break repair via break-induced replication"/>
    <property type="evidence" value="ECO:0007669"/>
    <property type="project" value="TreeGrafter"/>
</dbReference>
<keyword evidence="7 12" id="KW-0067">ATP-binding</keyword>
<comment type="catalytic activity">
    <reaction evidence="11">
        <text>ATP + H2O = ADP + phosphate + H(+)</text>
        <dbReference type="Rhea" id="RHEA:13065"/>
        <dbReference type="ChEBI" id="CHEBI:15377"/>
        <dbReference type="ChEBI" id="CHEBI:15378"/>
        <dbReference type="ChEBI" id="CHEBI:30616"/>
        <dbReference type="ChEBI" id="CHEBI:43474"/>
        <dbReference type="ChEBI" id="CHEBI:456216"/>
        <dbReference type="EC" id="3.6.4.12"/>
    </reaction>
    <physiologicalReaction direction="left-to-right" evidence="11">
        <dbReference type="Rhea" id="RHEA:13066"/>
    </physiologicalReaction>
</comment>
<feature type="region of interest" description="Disordered" evidence="15">
    <location>
        <begin position="658"/>
        <end position="694"/>
    </location>
</feature>
<gene>
    <name evidence="18" type="primary">8238151</name>
    <name evidence="17" type="ORF">Phum_PHUM105080</name>
</gene>
<evidence type="ECO:0000259" key="16">
    <source>
        <dbReference type="PROSITE" id="PS50051"/>
    </source>
</evidence>
<dbReference type="SUPFAM" id="SSF52540">
    <property type="entry name" value="P-loop containing nucleoside triphosphate hydrolases"/>
    <property type="match status" value="1"/>
</dbReference>
<evidence type="ECO:0000256" key="14">
    <source>
        <dbReference type="SAM" id="Coils"/>
    </source>
</evidence>
<evidence type="ECO:0000313" key="18">
    <source>
        <dbReference type="EnsemblMetazoa" id="PHUM105080-PA"/>
    </source>
</evidence>
<keyword evidence="8 12" id="KW-0238">DNA-binding</keyword>
<name>E0VD34_PEDHC</name>
<proteinExistence type="inferred from homology"/>
<evidence type="ECO:0000256" key="10">
    <source>
        <dbReference type="ARBA" id="ARBA00023306"/>
    </source>
</evidence>
<dbReference type="Pfam" id="PF14551">
    <property type="entry name" value="MCM_N"/>
    <property type="match status" value="1"/>
</dbReference>
<dbReference type="EC" id="3.6.4.12" evidence="13"/>
<dbReference type="GO" id="GO:0042555">
    <property type="term" value="C:MCM complex"/>
    <property type="evidence" value="ECO:0007669"/>
    <property type="project" value="UniProtKB-UniRule"/>
</dbReference>
<dbReference type="FunFam" id="2.20.28.10:FF:000003">
    <property type="entry name" value="DNA helicase"/>
    <property type="match status" value="1"/>
</dbReference>
<dbReference type="InterPro" id="IPR041562">
    <property type="entry name" value="MCM_lid"/>
</dbReference>
<sequence length="804" mass="90786">MNSAGFKRGPNKVLDEVGVRCQKIFYHFLNEFREDNVVKYLAPATEIQRNIERTTLEVSYEDVEKFNMNLSITIIEEYYRLYPYLCKAVSNFVSNIDGAAKGKDCYIAFTDVPTKHKVRELTMEKLGTLVRITGQIVRTHPVHPELTIGSFLCCDCQTDIKNVEQQFKYTQPSICRNPVCNNRKRFTLEVDKSDFADFQKVIVQETQSELPRGCIPRSLEVILREEAVETVQAGGRYDFTGTMIVVPDISALQCPGAKAEIGGRHKQGDYAVEGVRGLKALGVRDLNYRIAFLACSVTSSESKLGSDEIAGEGEPNGELIKKYMNDSEWSKIYNMSKDKNLYKNLIDSLFPSIHGNDEIKKGILLMMLGGVKKYTSEKTKLRGDINCLIVGDPSTAKSQFLKQVADICPRAVYTSGKASSAAGLTAAVVRDQESSDFVIEAGALMLADNGICCIDEFDKMDPKDQVAIHEAMEQQTISITKAGVRATLNARTSILAAANPIGGRYDRSKSLQKNIALSAPILSRFDLFFILVDECNEVVDYAIAKKIVNLHSNEDEEAAKAYTQAETMRFINFAKLFQPSLTESAVALLVKCYTNLRQKDNYASGKTSFRVTVRQLESMIRLAEAMAKMECSDEVTEKHVQEAYRLLNKSIIRVEQPDIILDDDQEQEENDIGENENEPMETSNSGENGTDPPVRQVKVTYEEYHSIYYMITHHIRKLEEESETKEEEYKGMRKSEVVSWYLEQIQDCIETEEELIEKKEKVEKVIDRLMYKDFILLPLHDTEEAEDDDGDPILVVHPNFVPQA</sequence>
<evidence type="ECO:0000256" key="1">
    <source>
        <dbReference type="ARBA" id="ARBA00004123"/>
    </source>
</evidence>
<dbReference type="SUPFAM" id="SSF50249">
    <property type="entry name" value="Nucleic acid-binding proteins"/>
    <property type="match status" value="1"/>
</dbReference>
<keyword evidence="4 12" id="KW-0547">Nucleotide-binding</keyword>
<feature type="compositionally biased region" description="Acidic residues" evidence="15">
    <location>
        <begin position="660"/>
        <end position="679"/>
    </location>
</feature>
<dbReference type="Gene3D" id="2.20.28.10">
    <property type="match status" value="1"/>
</dbReference>
<evidence type="ECO:0000256" key="3">
    <source>
        <dbReference type="ARBA" id="ARBA00022705"/>
    </source>
</evidence>
<keyword evidence="5 13" id="KW-0378">Hydrolase</keyword>
<dbReference type="InterPro" id="IPR027925">
    <property type="entry name" value="MCM_N"/>
</dbReference>
<keyword evidence="9" id="KW-0539">Nucleus</keyword>
<dbReference type="InterPro" id="IPR033762">
    <property type="entry name" value="MCM_OB"/>
</dbReference>
<dbReference type="HOGENOM" id="CLU_000995_3_2_1"/>
<evidence type="ECO:0000313" key="19">
    <source>
        <dbReference type="Proteomes" id="UP000009046"/>
    </source>
</evidence>
<evidence type="ECO:0000256" key="13">
    <source>
        <dbReference type="RuleBase" id="RU368064"/>
    </source>
</evidence>
<dbReference type="PANTHER" id="PTHR11630">
    <property type="entry name" value="DNA REPLICATION LICENSING FACTOR MCM FAMILY MEMBER"/>
    <property type="match status" value="1"/>
</dbReference>
<dbReference type="InterPro" id="IPR041024">
    <property type="entry name" value="Mcm6_C"/>
</dbReference>
<evidence type="ECO:0000256" key="7">
    <source>
        <dbReference type="ARBA" id="ARBA00022840"/>
    </source>
</evidence>
<keyword evidence="19" id="KW-1185">Reference proteome</keyword>
<dbReference type="Proteomes" id="UP000009046">
    <property type="component" value="Unassembled WGS sequence"/>
</dbReference>
<comment type="similarity">
    <text evidence="2 12">Belongs to the MCM family.</text>
</comment>
<evidence type="ECO:0000256" key="12">
    <source>
        <dbReference type="RuleBase" id="RU004070"/>
    </source>
</evidence>
<dbReference type="SMART" id="SM00350">
    <property type="entry name" value="MCM"/>
    <property type="match status" value="1"/>
</dbReference>
<dbReference type="GO" id="GO:0016787">
    <property type="term" value="F:hydrolase activity"/>
    <property type="evidence" value="ECO:0007669"/>
    <property type="project" value="UniProtKB-KW"/>
</dbReference>
<dbReference type="PRINTS" id="PR01657">
    <property type="entry name" value="MCMFAMILY"/>
</dbReference>
<dbReference type="AlphaFoldDB" id="E0VD34"/>
<dbReference type="EMBL" id="AAZO01001248">
    <property type="status" value="NOT_ANNOTATED_CDS"/>
    <property type="molecule type" value="Genomic_DNA"/>
</dbReference>
<reference evidence="17" key="2">
    <citation type="submission" date="2007-04" db="EMBL/GenBank/DDBJ databases">
        <title>The genome of the human body louse.</title>
        <authorList>
            <consortium name="The Human Body Louse Genome Consortium"/>
            <person name="Kirkness E."/>
            <person name="Walenz B."/>
            <person name="Hass B."/>
            <person name="Bruggner R."/>
            <person name="Strausberg R."/>
        </authorList>
    </citation>
    <scope>NUCLEOTIDE SEQUENCE</scope>
    <source>
        <strain evidence="17">USDA</strain>
    </source>
</reference>
<comment type="subcellular location">
    <subcellularLocation>
        <location evidence="1 13">Nucleus</location>
    </subcellularLocation>
</comment>
<dbReference type="GeneID" id="8238151"/>
<evidence type="ECO:0000256" key="9">
    <source>
        <dbReference type="ARBA" id="ARBA00023242"/>
    </source>
</evidence>
<dbReference type="InterPro" id="IPR001208">
    <property type="entry name" value="MCM_dom"/>
</dbReference>
<dbReference type="Pfam" id="PF17855">
    <property type="entry name" value="MCM_lid"/>
    <property type="match status" value="1"/>
</dbReference>
<feature type="domain" description="MCM C-terminal AAA(+) ATPase" evidence="16">
    <location>
        <begin position="341"/>
        <end position="547"/>
    </location>
</feature>
<dbReference type="Gene3D" id="3.40.50.300">
    <property type="entry name" value="P-loop containing nucleotide triphosphate hydrolases"/>
    <property type="match status" value="1"/>
</dbReference>
<dbReference type="FunCoup" id="E0VD34">
    <property type="interactions" value="1349"/>
</dbReference>
<dbReference type="InParanoid" id="E0VD34"/>
<dbReference type="InterPro" id="IPR031327">
    <property type="entry name" value="MCM"/>
</dbReference>
<dbReference type="EMBL" id="DS235070">
    <property type="protein sequence ID" value="EEB11290.1"/>
    <property type="molecule type" value="Genomic_DNA"/>
</dbReference>
<organism>
    <name type="scientific">Pediculus humanus subsp. corporis</name>
    <name type="common">Body louse</name>
    <dbReference type="NCBI Taxonomy" id="121224"/>
    <lineage>
        <taxon>Eukaryota</taxon>
        <taxon>Metazoa</taxon>
        <taxon>Ecdysozoa</taxon>
        <taxon>Arthropoda</taxon>
        <taxon>Hexapoda</taxon>
        <taxon>Insecta</taxon>
        <taxon>Pterygota</taxon>
        <taxon>Neoptera</taxon>
        <taxon>Paraneoptera</taxon>
        <taxon>Psocodea</taxon>
        <taxon>Troctomorpha</taxon>
        <taxon>Phthiraptera</taxon>
        <taxon>Anoplura</taxon>
        <taxon>Pediculidae</taxon>
        <taxon>Pediculus</taxon>
    </lineage>
</organism>
<dbReference type="GO" id="GO:1902969">
    <property type="term" value="P:mitotic DNA replication"/>
    <property type="evidence" value="ECO:0007669"/>
    <property type="project" value="TreeGrafter"/>
</dbReference>
<keyword evidence="3 13" id="KW-0235">DNA replication</keyword>
<dbReference type="GO" id="GO:0003697">
    <property type="term" value="F:single-stranded DNA binding"/>
    <property type="evidence" value="ECO:0007669"/>
    <property type="project" value="TreeGrafter"/>
</dbReference>
<dbReference type="GO" id="GO:0005634">
    <property type="term" value="C:nucleus"/>
    <property type="evidence" value="ECO:0007669"/>
    <property type="project" value="UniProtKB-SubCell"/>
</dbReference>
<dbReference type="VEuPathDB" id="VectorBase:PHUM105080"/>
<keyword evidence="6 13" id="KW-0347">Helicase</keyword>
<accession>E0VD34</accession>
<protein>
    <recommendedName>
        <fullName evidence="13">DNA replication licensing factor MCM6</fullName>
        <ecNumber evidence="13">3.6.4.12</ecNumber>
    </recommendedName>
</protein>
<dbReference type="Pfam" id="PF00493">
    <property type="entry name" value="MCM"/>
    <property type="match status" value="1"/>
</dbReference>
<dbReference type="Gene3D" id="2.40.50.140">
    <property type="entry name" value="Nucleic acid-binding proteins"/>
    <property type="match status" value="1"/>
</dbReference>
<dbReference type="Pfam" id="PF18263">
    <property type="entry name" value="WHD_MCM6"/>
    <property type="match status" value="1"/>
</dbReference>
<dbReference type="KEGG" id="phu:Phum_PHUM105080"/>
<dbReference type="STRING" id="121224.E0VD34"/>
<dbReference type="InterPro" id="IPR012340">
    <property type="entry name" value="NA-bd_OB-fold"/>
</dbReference>
<dbReference type="FunFam" id="3.30.1640.10:FF:000004">
    <property type="entry name" value="DNA helicase"/>
    <property type="match status" value="1"/>
</dbReference>
<comment type="function">
    <text evidence="13">Acts as component of the MCM2-7 complex (MCM complex) which is the replicative helicase essential for 'once per cell cycle' DNA replication initiation and elongation in eukaryotic cells. The active ATPase sites in the MCM2-7 ring are formed through the interaction surfaces of two neighboring subunits such that a critical structure of a conserved arginine finger motif is provided in trans relative to the ATP-binding site of the Walker A box of the adjacent subunit. The six ATPase active sites, however, are likely to contribute differentially to the complex helicase activity.</text>
</comment>
<keyword evidence="10 13" id="KW-0131">Cell cycle</keyword>
<dbReference type="InterPro" id="IPR018525">
    <property type="entry name" value="MCM_CS"/>
</dbReference>
<evidence type="ECO:0000313" key="17">
    <source>
        <dbReference type="EMBL" id="EEB11290.1"/>
    </source>
</evidence>
<reference evidence="18" key="3">
    <citation type="submission" date="2021-02" db="UniProtKB">
        <authorList>
            <consortium name="EnsemblMetazoa"/>
        </authorList>
    </citation>
    <scope>IDENTIFICATION</scope>
    <source>
        <strain evidence="18">USDA</strain>
    </source>
</reference>
<feature type="coiled-coil region" evidence="14">
    <location>
        <begin position="715"/>
        <end position="768"/>
    </location>
</feature>
<dbReference type="Gene3D" id="1.20.58.870">
    <property type="match status" value="1"/>
</dbReference>
<evidence type="ECO:0000256" key="6">
    <source>
        <dbReference type="ARBA" id="ARBA00022806"/>
    </source>
</evidence>
<dbReference type="CTD" id="8238151"/>
<dbReference type="Gene3D" id="3.30.1640.10">
    <property type="entry name" value="mini-chromosome maintenance (MCM) complex, chain A, domain 1"/>
    <property type="match status" value="1"/>
</dbReference>
<dbReference type="PROSITE" id="PS50051">
    <property type="entry name" value="MCM_2"/>
    <property type="match status" value="1"/>
</dbReference>
<dbReference type="GO" id="GO:0005524">
    <property type="term" value="F:ATP binding"/>
    <property type="evidence" value="ECO:0007669"/>
    <property type="project" value="UniProtKB-UniRule"/>
</dbReference>
<dbReference type="OMA" id="RHQQTDK"/>
<dbReference type="PANTHER" id="PTHR11630:SF43">
    <property type="entry name" value="DNA REPLICATION LICENSING FACTOR MCM6"/>
    <property type="match status" value="1"/>
</dbReference>
<evidence type="ECO:0000256" key="4">
    <source>
        <dbReference type="ARBA" id="ARBA00022741"/>
    </source>
</evidence>
<dbReference type="Pfam" id="PF17207">
    <property type="entry name" value="MCM_OB"/>
    <property type="match status" value="1"/>
</dbReference>
<reference evidence="17" key="1">
    <citation type="submission" date="2007-04" db="EMBL/GenBank/DDBJ databases">
        <title>Annotation of Pediculus humanus corporis strain USDA.</title>
        <authorList>
            <person name="Kirkness E."/>
            <person name="Hannick L."/>
            <person name="Hass B."/>
            <person name="Bruggner R."/>
            <person name="Lawson D."/>
            <person name="Bidwell S."/>
            <person name="Joardar V."/>
            <person name="Caler E."/>
            <person name="Walenz B."/>
            <person name="Inman J."/>
            <person name="Schobel S."/>
            <person name="Galinsky K."/>
            <person name="Amedeo P."/>
            <person name="Strausberg R."/>
        </authorList>
    </citation>
    <scope>NUCLEOTIDE SEQUENCE</scope>
    <source>
        <strain evidence="17">USDA</strain>
    </source>
</reference>
<evidence type="ECO:0000256" key="5">
    <source>
        <dbReference type="ARBA" id="ARBA00022801"/>
    </source>
</evidence>
<dbReference type="CDD" id="cd17757">
    <property type="entry name" value="MCM6"/>
    <property type="match status" value="1"/>
</dbReference>
<comment type="subunit">
    <text evidence="13">Component of the MCM2-7 complex.</text>
</comment>
<evidence type="ECO:0000256" key="8">
    <source>
        <dbReference type="ARBA" id="ARBA00023125"/>
    </source>
</evidence>
<dbReference type="eggNOG" id="KOG0480">
    <property type="taxonomic scope" value="Eukaryota"/>
</dbReference>
<dbReference type="InterPro" id="IPR008049">
    <property type="entry name" value="MCM6"/>
</dbReference>
<dbReference type="EnsemblMetazoa" id="PHUM105080-RA">
    <property type="protein sequence ID" value="PHUM105080-PA"/>
    <property type="gene ID" value="PHUM105080"/>
</dbReference>
<evidence type="ECO:0000256" key="2">
    <source>
        <dbReference type="ARBA" id="ARBA00008010"/>
    </source>
</evidence>
<dbReference type="OrthoDB" id="1744952at2759"/>
<keyword evidence="14" id="KW-0175">Coiled coil</keyword>
<dbReference type="RefSeq" id="XP_002424028.1">
    <property type="nucleotide sequence ID" value="XM_002423983.1"/>
</dbReference>
<dbReference type="InterPro" id="IPR027417">
    <property type="entry name" value="P-loop_NTPase"/>
</dbReference>
<evidence type="ECO:0000256" key="15">
    <source>
        <dbReference type="SAM" id="MobiDB-lite"/>
    </source>
</evidence>
<dbReference type="PRINTS" id="PR01662">
    <property type="entry name" value="MCMPROTEIN6"/>
</dbReference>
<dbReference type="GO" id="GO:1990518">
    <property type="term" value="F:single-stranded 3'-5' DNA helicase activity"/>
    <property type="evidence" value="ECO:0007669"/>
    <property type="project" value="TreeGrafter"/>
</dbReference>
<evidence type="ECO:0000256" key="11">
    <source>
        <dbReference type="ARBA" id="ARBA00048432"/>
    </source>
</evidence>
<dbReference type="FunFam" id="3.40.50.300:FF:000115">
    <property type="entry name" value="DNA helicase"/>
    <property type="match status" value="1"/>
</dbReference>
<dbReference type="GO" id="GO:0006270">
    <property type="term" value="P:DNA replication initiation"/>
    <property type="evidence" value="ECO:0007669"/>
    <property type="project" value="UniProtKB-UniRule"/>
</dbReference>
<dbReference type="PROSITE" id="PS00847">
    <property type="entry name" value="MCM_1"/>
    <property type="match status" value="1"/>
</dbReference>